<feature type="signal peptide" evidence="2">
    <location>
        <begin position="1"/>
        <end position="26"/>
    </location>
</feature>
<dbReference type="RefSeq" id="WP_107325757.1">
    <property type="nucleotide sequence ID" value="NZ_NHSP01000022.1"/>
</dbReference>
<dbReference type="EMBL" id="PZKF01000035">
    <property type="protein sequence ID" value="PTE16704.1"/>
    <property type="molecule type" value="Genomic_DNA"/>
</dbReference>
<dbReference type="OrthoDB" id="7871639at2"/>
<sequence length="156" mass="15671">MRTHLPLAAICCALLGACAMPFGPKATPPEPLAVPAPSPALAAPRPRPAARTAAEFDTTTPAQRAAAATPASGGQALGRTIAALGDPTEPGFWVRSPLVRVAGKGRLVDPASGTSVQVDLVPLPGDPGAGSQVSLPAFRVLGLPLTALPELMVYAD</sequence>
<name>A0A2T4JFL0_9RHOB</name>
<organism evidence="3 4">
    <name type="scientific">Phaeovulum veldkampii DSM 11550</name>
    <dbReference type="NCBI Taxonomy" id="1185920"/>
    <lineage>
        <taxon>Bacteria</taxon>
        <taxon>Pseudomonadati</taxon>
        <taxon>Pseudomonadota</taxon>
        <taxon>Alphaproteobacteria</taxon>
        <taxon>Rhodobacterales</taxon>
        <taxon>Paracoccaceae</taxon>
        <taxon>Phaeovulum</taxon>
    </lineage>
</organism>
<keyword evidence="2" id="KW-0732">Signal</keyword>
<feature type="region of interest" description="Disordered" evidence="1">
    <location>
        <begin position="30"/>
        <end position="74"/>
    </location>
</feature>
<comment type="caution">
    <text evidence="3">The sequence shown here is derived from an EMBL/GenBank/DDBJ whole genome shotgun (WGS) entry which is preliminary data.</text>
</comment>
<gene>
    <name evidence="3" type="ORF">C5F46_12910</name>
</gene>
<feature type="compositionally biased region" description="Low complexity" evidence="1">
    <location>
        <begin position="39"/>
        <end position="74"/>
    </location>
</feature>
<evidence type="ECO:0000256" key="2">
    <source>
        <dbReference type="SAM" id="SignalP"/>
    </source>
</evidence>
<dbReference type="PROSITE" id="PS51257">
    <property type="entry name" value="PROKAR_LIPOPROTEIN"/>
    <property type="match status" value="1"/>
</dbReference>
<keyword evidence="4" id="KW-1185">Reference proteome</keyword>
<evidence type="ECO:0000256" key="1">
    <source>
        <dbReference type="SAM" id="MobiDB-lite"/>
    </source>
</evidence>
<feature type="chain" id="PRO_5015400266" description="D-galactarate dehydratase" evidence="2">
    <location>
        <begin position="27"/>
        <end position="156"/>
    </location>
</feature>
<evidence type="ECO:0000313" key="3">
    <source>
        <dbReference type="EMBL" id="PTE16704.1"/>
    </source>
</evidence>
<dbReference type="AlphaFoldDB" id="A0A2T4JFL0"/>
<accession>A0A2T4JFL0</accession>
<protein>
    <recommendedName>
        <fullName evidence="5">D-galactarate dehydratase</fullName>
    </recommendedName>
</protein>
<evidence type="ECO:0008006" key="5">
    <source>
        <dbReference type="Google" id="ProtNLM"/>
    </source>
</evidence>
<evidence type="ECO:0000313" key="4">
    <source>
        <dbReference type="Proteomes" id="UP000241899"/>
    </source>
</evidence>
<dbReference type="Proteomes" id="UP000241899">
    <property type="component" value="Unassembled WGS sequence"/>
</dbReference>
<proteinExistence type="predicted"/>
<reference evidence="3 4" key="1">
    <citation type="submission" date="2018-03" db="EMBL/GenBank/DDBJ databases">
        <title>Rhodobacter veldkampii.</title>
        <authorList>
            <person name="Meyer T.E."/>
            <person name="Miller S."/>
            <person name="Lodha T."/>
            <person name="Gandham S."/>
            <person name="Chintalapati S."/>
            <person name="Chintalapati V.R."/>
        </authorList>
    </citation>
    <scope>NUCLEOTIDE SEQUENCE [LARGE SCALE GENOMIC DNA]</scope>
    <source>
        <strain evidence="3 4">DSM 11550</strain>
    </source>
</reference>